<name>A0A4Y2TZX6_ARAVE</name>
<dbReference type="Proteomes" id="UP000499080">
    <property type="component" value="Unassembled WGS sequence"/>
</dbReference>
<accession>A0A4Y2TZX6</accession>
<evidence type="ECO:0000313" key="1">
    <source>
        <dbReference type="EMBL" id="GBO04887.1"/>
    </source>
</evidence>
<organism evidence="1 2">
    <name type="scientific">Araneus ventricosus</name>
    <name type="common">Orbweaver spider</name>
    <name type="synonym">Epeira ventricosa</name>
    <dbReference type="NCBI Taxonomy" id="182803"/>
    <lineage>
        <taxon>Eukaryota</taxon>
        <taxon>Metazoa</taxon>
        <taxon>Ecdysozoa</taxon>
        <taxon>Arthropoda</taxon>
        <taxon>Chelicerata</taxon>
        <taxon>Arachnida</taxon>
        <taxon>Araneae</taxon>
        <taxon>Araneomorphae</taxon>
        <taxon>Entelegynae</taxon>
        <taxon>Araneoidea</taxon>
        <taxon>Araneidae</taxon>
        <taxon>Araneus</taxon>
    </lineage>
</organism>
<comment type="caution">
    <text evidence="1">The sequence shown here is derived from an EMBL/GenBank/DDBJ whole genome shotgun (WGS) entry which is preliminary data.</text>
</comment>
<sequence>MYKVEYTIDIYDNGSLQESPSCFTYLEIMSGNLRPMIIRGGASYILRGFGQMVYLEPGAYSEDPDNPEDKEFKMEWSCRYVSAPDFLPEGGVYDKDISLSEQVVNQYHMKQKSTKEECFKDSKIINFKGFIDFEAPAAVSLAAHGSFAWVVCGALRQVVHYEEARK</sequence>
<evidence type="ECO:0000313" key="2">
    <source>
        <dbReference type="Proteomes" id="UP000499080"/>
    </source>
</evidence>
<keyword evidence="2" id="KW-1185">Reference proteome</keyword>
<dbReference type="AlphaFoldDB" id="A0A4Y2TZX6"/>
<reference evidence="1 2" key="1">
    <citation type="journal article" date="2019" name="Sci. Rep.">
        <title>Orb-weaving spider Araneus ventricosus genome elucidates the spidroin gene catalogue.</title>
        <authorList>
            <person name="Kono N."/>
            <person name="Nakamura H."/>
            <person name="Ohtoshi R."/>
            <person name="Moran D.A.P."/>
            <person name="Shinohara A."/>
            <person name="Yoshida Y."/>
            <person name="Fujiwara M."/>
            <person name="Mori M."/>
            <person name="Tomita M."/>
            <person name="Arakawa K."/>
        </authorList>
    </citation>
    <scope>NUCLEOTIDE SEQUENCE [LARGE SCALE GENOMIC DNA]</scope>
</reference>
<proteinExistence type="predicted"/>
<protein>
    <submittedName>
        <fullName evidence="1">Uncharacterized protein</fullName>
    </submittedName>
</protein>
<gene>
    <name evidence="1" type="ORF">AVEN_173168_1</name>
</gene>
<dbReference type="EMBL" id="BGPR01031688">
    <property type="protein sequence ID" value="GBO04887.1"/>
    <property type="molecule type" value="Genomic_DNA"/>
</dbReference>